<dbReference type="STRING" id="503106.A0A218ZAM6"/>
<feature type="compositionally biased region" description="Polar residues" evidence="1">
    <location>
        <begin position="782"/>
        <end position="798"/>
    </location>
</feature>
<organism evidence="2 3">
    <name type="scientific">Diplocarpon coronariae</name>
    <dbReference type="NCBI Taxonomy" id="2795749"/>
    <lineage>
        <taxon>Eukaryota</taxon>
        <taxon>Fungi</taxon>
        <taxon>Dikarya</taxon>
        <taxon>Ascomycota</taxon>
        <taxon>Pezizomycotina</taxon>
        <taxon>Leotiomycetes</taxon>
        <taxon>Helotiales</taxon>
        <taxon>Drepanopezizaceae</taxon>
        <taxon>Diplocarpon</taxon>
    </lineage>
</organism>
<feature type="compositionally biased region" description="Basic and acidic residues" evidence="1">
    <location>
        <begin position="148"/>
        <end position="159"/>
    </location>
</feature>
<feature type="region of interest" description="Disordered" evidence="1">
    <location>
        <begin position="288"/>
        <end position="315"/>
    </location>
</feature>
<sequence>MPARERISYNAPRWAHGAGITQLKKHKILPHPREREHYPLAHATKPRNVVVSTGYSSLTSSDTSSPPTLKHTSKRIGAPILPPTPPSHSRRSSAGHPTLAPAPKFDISSTSAPSTPATSRLQQSPPTPDVTPPRAMPLAFRPPNSDRYSSRTDSFRTARENPYSSSEDEASTARPVLRFARTSAMEVPPLPKKLQKRKEVGLGLGLESDHEDTTPEPRENSLQGEFVVSDGEWRSAGEEEVEREWDDNLMRNVTVRKRSGRHANRPHLFTSGATGEVIEDDLVSPTSATRDFRALPQQKRDTRHRPSGHVVGRTSTEKLAESIAWSAAVADQESPSTPDVRRYSAMSVSSAVVEAMVVEAPPLRQRTLRHTKKHFGLRDVSSDQSTRSSVPNSVVSSERKHRLHRQSVRIPEPKHRSLASNNTISTTSSNGQSRKEILSSGGIPVVVIPERRSSSKPREPSLRSTNSKTKRSNSLSSAPLSQSSKFNEHGYFDARPSRERTVAHSAGLSHSVLTIGFPPSVSARRSSPSASKSRNTSRAGSLTAESLNAHNMLNQHQEAATTTQPEQSVLHVETEKELATHHNRLNVDQNGDPFFGKRLSTQATPFSQTSYETAGTAAEVSEAMAVTMFPHQNKSVLVVQHTPSSSEDSPMSLETLELSQLPPKMPAGANVTTGPVTPPQSAHPMDTVESPLKNPRDPPEPPAIKFIPPTPAALDSEQEEDRQLGFDIDQSSVILDTKPRRSTSLLRRTFSGRRNSEGSVPTVGLLKRTFSLSGGRRKDAGESSTQTAKAQANPSTLYPSVEDRPADAGKLHPFWRPARFWDDLDDNDFDDEYGYPPIDNRPAPPRRSLSQKLKRTFAILPIEDDHQCEQQLYTTDQRTVKRTPSGNMRVFKQRSKSSLRREGNNRRLYMENRRLSSGPEPGTFGYGFKEGNGGRVHTIPGLGLRIEYVGWSGIINKIGEKRRQQRSRKLRALISGPKGVQSGMDDVLRRRAAT</sequence>
<dbReference type="EMBL" id="MZNU01000078">
    <property type="protein sequence ID" value="OWP05121.1"/>
    <property type="molecule type" value="Genomic_DNA"/>
</dbReference>
<feature type="compositionally biased region" description="Basic and acidic residues" evidence="1">
    <location>
        <begin position="449"/>
        <end position="461"/>
    </location>
</feature>
<evidence type="ECO:0000256" key="1">
    <source>
        <dbReference type="SAM" id="MobiDB-lite"/>
    </source>
</evidence>
<dbReference type="AlphaFoldDB" id="A0A218ZAM6"/>
<feature type="region of interest" description="Disordered" evidence="1">
    <location>
        <begin position="769"/>
        <end position="806"/>
    </location>
</feature>
<accession>A0A218ZAM6</accession>
<gene>
    <name evidence="2" type="ORF">B2J93_5639</name>
</gene>
<dbReference type="Proteomes" id="UP000242519">
    <property type="component" value="Unassembled WGS sequence"/>
</dbReference>
<feature type="compositionally biased region" description="Low complexity" evidence="1">
    <location>
        <begin position="472"/>
        <end position="484"/>
    </location>
</feature>
<comment type="caution">
    <text evidence="2">The sequence shown here is derived from an EMBL/GenBank/DDBJ whole genome shotgun (WGS) entry which is preliminary data.</text>
</comment>
<dbReference type="OrthoDB" id="3870679at2759"/>
<keyword evidence="3" id="KW-1185">Reference proteome</keyword>
<feature type="compositionally biased region" description="Low complexity" evidence="1">
    <location>
        <begin position="420"/>
        <end position="430"/>
    </location>
</feature>
<feature type="compositionally biased region" description="Basic residues" evidence="1">
    <location>
        <begin position="366"/>
        <end position="375"/>
    </location>
</feature>
<evidence type="ECO:0000313" key="3">
    <source>
        <dbReference type="Proteomes" id="UP000242519"/>
    </source>
</evidence>
<feature type="compositionally biased region" description="Low complexity" evidence="1">
    <location>
        <begin position="518"/>
        <end position="538"/>
    </location>
</feature>
<reference evidence="2 3" key="1">
    <citation type="submission" date="2017-04" db="EMBL/GenBank/DDBJ databases">
        <title>Draft genome sequence of Marssonina coronaria NL1: causal agent of apple blotch.</title>
        <authorList>
            <person name="Cheng Q."/>
        </authorList>
    </citation>
    <scope>NUCLEOTIDE SEQUENCE [LARGE SCALE GENOMIC DNA]</scope>
    <source>
        <strain evidence="2 3">NL1</strain>
    </source>
</reference>
<feature type="region of interest" description="Disordered" evidence="1">
    <location>
        <begin position="662"/>
        <end position="730"/>
    </location>
</feature>
<feature type="compositionally biased region" description="Polar residues" evidence="1">
    <location>
        <begin position="382"/>
        <end position="396"/>
    </location>
</feature>
<feature type="region of interest" description="Disordered" evidence="1">
    <location>
        <begin position="364"/>
        <end position="490"/>
    </location>
</feature>
<feature type="compositionally biased region" description="Low complexity" evidence="1">
    <location>
        <begin position="108"/>
        <end position="119"/>
    </location>
</feature>
<evidence type="ECO:0000313" key="2">
    <source>
        <dbReference type="EMBL" id="OWP05121.1"/>
    </source>
</evidence>
<name>A0A218ZAM6_9HELO</name>
<feature type="compositionally biased region" description="Pro residues" evidence="1">
    <location>
        <begin position="125"/>
        <end position="135"/>
    </location>
</feature>
<dbReference type="InParanoid" id="A0A218ZAM6"/>
<feature type="region of interest" description="Disordered" evidence="1">
    <location>
        <begin position="25"/>
        <end position="174"/>
    </location>
</feature>
<feature type="compositionally biased region" description="Low complexity" evidence="1">
    <location>
        <begin position="49"/>
        <end position="65"/>
    </location>
</feature>
<proteinExistence type="predicted"/>
<feature type="region of interest" description="Disordered" evidence="1">
    <location>
        <begin position="513"/>
        <end position="541"/>
    </location>
</feature>
<protein>
    <submittedName>
        <fullName evidence="2">Uncharacterized protein</fullName>
    </submittedName>
</protein>